<reference evidence="1" key="1">
    <citation type="submission" date="2020-05" db="EMBL/GenBank/DDBJ databases">
        <authorList>
            <person name="Chiriac C."/>
            <person name="Salcher M."/>
            <person name="Ghai R."/>
            <person name="Kavagutti S V."/>
        </authorList>
    </citation>
    <scope>NUCLEOTIDE SEQUENCE</scope>
</reference>
<sequence length="82" mass="9439">MIVIVQFRRSTGKLIGIDRFCDEDFWPSLDRLAELDRQNAEPQDVEVVRLTSQSEAMLARTHGNYFSEYAMSNVQTDVVKAE</sequence>
<dbReference type="EMBL" id="CAFAAG010000045">
    <property type="protein sequence ID" value="CAB4792004.1"/>
    <property type="molecule type" value="Genomic_DNA"/>
</dbReference>
<proteinExistence type="predicted"/>
<accession>A0A6J6X976</accession>
<protein>
    <submittedName>
        <fullName evidence="1">Unannotated protein</fullName>
    </submittedName>
</protein>
<organism evidence="1">
    <name type="scientific">freshwater metagenome</name>
    <dbReference type="NCBI Taxonomy" id="449393"/>
    <lineage>
        <taxon>unclassified sequences</taxon>
        <taxon>metagenomes</taxon>
        <taxon>ecological metagenomes</taxon>
    </lineage>
</organism>
<gene>
    <name evidence="1" type="ORF">UFOPK2975_00716</name>
</gene>
<dbReference type="AlphaFoldDB" id="A0A6J6X976"/>
<evidence type="ECO:0000313" key="1">
    <source>
        <dbReference type="EMBL" id="CAB4792004.1"/>
    </source>
</evidence>
<name>A0A6J6X976_9ZZZZ</name>